<dbReference type="GeneID" id="19012896"/>
<sequence>MPLPSAPDLTNRVAIITGASRGIGREVALALASRGCHVVIAAKTVQAHPTLPGTIYTVCSEIESKYPNVRALPVVVDLRSADACVKAVEETVKHFGRVDVLVNNASALWWQNMIDTPTSKYDLINGINARGAFIMTRECMKHMLKNKWGRVVSMGPPLPKSYTEYAGKTAYYMSKCGMSMVALGAAAEGEGSNITGNALWPATIIESLAATNFKLGERDTWRKASILADCVVQLCGDARTTGETLIDDLYLAKLGMSQREIRETYNLDPSKEVPRFLAPSADGKTSGGDWKIKRGDVKKLKKDLEVSARL</sequence>
<gene>
    <name evidence="1" type="ordered locus">Bathy11g02160</name>
</gene>
<dbReference type="OrthoDB" id="417891at2759"/>
<dbReference type="eggNOG" id="KOG0725">
    <property type="taxonomic scope" value="Eukaryota"/>
</dbReference>
<evidence type="ECO:0000313" key="2">
    <source>
        <dbReference type="Proteomes" id="UP000198341"/>
    </source>
</evidence>
<dbReference type="AlphaFoldDB" id="K8F1N8"/>
<keyword evidence="2" id="KW-1185">Reference proteome</keyword>
<dbReference type="RefSeq" id="XP_007510375.1">
    <property type="nucleotide sequence ID" value="XM_007510313.1"/>
</dbReference>
<dbReference type="PANTHER" id="PTHR42808">
    <property type="entry name" value="HYDROXYSTEROID DEHYDROGENASE-LIKE PROTEIN 2"/>
    <property type="match status" value="1"/>
</dbReference>
<dbReference type="Gene3D" id="3.40.50.720">
    <property type="entry name" value="NAD(P)-binding Rossmann-like Domain"/>
    <property type="match status" value="1"/>
</dbReference>
<accession>K8F1N8</accession>
<reference evidence="1 2" key="1">
    <citation type="submission" date="2011-10" db="EMBL/GenBank/DDBJ databases">
        <authorList>
            <person name="Genoscope - CEA"/>
        </authorList>
    </citation>
    <scope>NUCLEOTIDE SEQUENCE [LARGE SCALE GENOMIC DNA]</scope>
    <source>
        <strain evidence="1 2">RCC 1105</strain>
    </source>
</reference>
<dbReference type="KEGG" id="bpg:Bathy11g02160"/>
<dbReference type="NCBIfam" id="NF006133">
    <property type="entry name" value="PRK08278.1"/>
    <property type="match status" value="1"/>
</dbReference>
<dbReference type="Pfam" id="PF00106">
    <property type="entry name" value="adh_short"/>
    <property type="match status" value="1"/>
</dbReference>
<protein>
    <submittedName>
        <fullName evidence="1">Short chain dehydrogenase</fullName>
    </submittedName>
</protein>
<dbReference type="EMBL" id="FO082268">
    <property type="protein sequence ID" value="CCO18720.1"/>
    <property type="molecule type" value="Genomic_DNA"/>
</dbReference>
<dbReference type="PRINTS" id="PR00081">
    <property type="entry name" value="GDHRDH"/>
</dbReference>
<evidence type="ECO:0000313" key="1">
    <source>
        <dbReference type="EMBL" id="CCO18720.1"/>
    </source>
</evidence>
<dbReference type="InterPro" id="IPR051935">
    <property type="entry name" value="HSDL2"/>
</dbReference>
<proteinExistence type="predicted"/>
<dbReference type="InterPro" id="IPR036291">
    <property type="entry name" value="NAD(P)-bd_dom_sf"/>
</dbReference>
<dbReference type="PANTHER" id="PTHR42808:SF4">
    <property type="entry name" value="SHORT CHAIN DEHYDROGENASE"/>
    <property type="match status" value="1"/>
</dbReference>
<name>K8F1N8_9CHLO</name>
<dbReference type="SUPFAM" id="SSF51735">
    <property type="entry name" value="NAD(P)-binding Rossmann-fold domains"/>
    <property type="match status" value="1"/>
</dbReference>
<dbReference type="InterPro" id="IPR002347">
    <property type="entry name" value="SDR_fam"/>
</dbReference>
<dbReference type="STRING" id="41875.K8F1N8"/>
<dbReference type="Proteomes" id="UP000198341">
    <property type="component" value="Chromosome 11"/>
</dbReference>
<organism evidence="1 2">
    <name type="scientific">Bathycoccus prasinos</name>
    <dbReference type="NCBI Taxonomy" id="41875"/>
    <lineage>
        <taxon>Eukaryota</taxon>
        <taxon>Viridiplantae</taxon>
        <taxon>Chlorophyta</taxon>
        <taxon>Mamiellophyceae</taxon>
        <taxon>Mamiellales</taxon>
        <taxon>Bathycoccaceae</taxon>
        <taxon>Bathycoccus</taxon>
    </lineage>
</organism>